<keyword evidence="1" id="KW-0472">Membrane</keyword>
<keyword evidence="1" id="KW-1133">Transmembrane helix</keyword>
<evidence type="ECO:0000313" key="2">
    <source>
        <dbReference type="EMBL" id="UOQ64642.1"/>
    </source>
</evidence>
<evidence type="ECO:0000256" key="1">
    <source>
        <dbReference type="SAM" id="Phobius"/>
    </source>
</evidence>
<name>A0ABY4G1G3_9BACT</name>
<gene>
    <name evidence="2" type="ORF">MUN86_13750</name>
</gene>
<sequence length="55" mass="5791">MLKSAIGRLRLLGLLEGISLLLLIGVAVPLKYLSANPSLVRALGQSMACCSCFLC</sequence>
<accession>A0ABY4G1G3</accession>
<feature type="transmembrane region" description="Helical" evidence="1">
    <location>
        <begin position="12"/>
        <end position="33"/>
    </location>
</feature>
<keyword evidence="1" id="KW-0812">Transmembrane</keyword>
<proteinExistence type="predicted"/>
<reference evidence="2" key="1">
    <citation type="submission" date="2022-04" db="EMBL/GenBank/DDBJ databases">
        <title>Hymenobacter sp. isolated from the air.</title>
        <authorList>
            <person name="Won M."/>
            <person name="Lee C.-M."/>
            <person name="Woen H.-Y."/>
            <person name="Kwon S.-W."/>
        </authorList>
    </citation>
    <scope>NUCLEOTIDE SEQUENCE</scope>
    <source>
        <strain evidence="2">5420S-77</strain>
    </source>
</reference>
<organism evidence="2 3">
    <name type="scientific">Hymenobacter volaticus</name>
    <dbReference type="NCBI Taxonomy" id="2932254"/>
    <lineage>
        <taxon>Bacteria</taxon>
        <taxon>Pseudomonadati</taxon>
        <taxon>Bacteroidota</taxon>
        <taxon>Cytophagia</taxon>
        <taxon>Cytophagales</taxon>
        <taxon>Hymenobacteraceae</taxon>
        <taxon>Hymenobacter</taxon>
    </lineage>
</organism>
<dbReference type="Proteomes" id="UP000830401">
    <property type="component" value="Chromosome"/>
</dbReference>
<dbReference type="RefSeq" id="WP_245118552.1">
    <property type="nucleotide sequence ID" value="NZ_CP095061.1"/>
</dbReference>
<evidence type="ECO:0000313" key="3">
    <source>
        <dbReference type="Proteomes" id="UP000830401"/>
    </source>
</evidence>
<dbReference type="EMBL" id="CP095061">
    <property type="protein sequence ID" value="UOQ64642.1"/>
    <property type="molecule type" value="Genomic_DNA"/>
</dbReference>
<keyword evidence="3" id="KW-1185">Reference proteome</keyword>
<protein>
    <submittedName>
        <fullName evidence="2">Uncharacterized protein</fullName>
    </submittedName>
</protein>